<dbReference type="Ensembl" id="ENSMGAT00000024945.1">
    <property type="protein sequence ID" value="ENSMGAP00000029535.1"/>
    <property type="gene ID" value="ENSMGAG00000017560.1"/>
</dbReference>
<protein>
    <submittedName>
        <fullName evidence="2">Uncharacterized protein</fullName>
    </submittedName>
</protein>
<reference evidence="2" key="2">
    <citation type="submission" date="2025-08" db="UniProtKB">
        <authorList>
            <consortium name="Ensembl"/>
        </authorList>
    </citation>
    <scope>IDENTIFICATION</scope>
</reference>
<keyword evidence="1" id="KW-1133">Transmembrane helix</keyword>
<keyword evidence="3" id="KW-1185">Reference proteome</keyword>
<feature type="transmembrane region" description="Helical" evidence="1">
    <location>
        <begin position="63"/>
        <end position="81"/>
    </location>
</feature>
<evidence type="ECO:0000313" key="2">
    <source>
        <dbReference type="Ensembl" id="ENSMGAP00000029535.1"/>
    </source>
</evidence>
<organism evidence="2 3">
    <name type="scientific">Meleagris gallopavo</name>
    <name type="common">Wild turkey</name>
    <dbReference type="NCBI Taxonomy" id="9103"/>
    <lineage>
        <taxon>Eukaryota</taxon>
        <taxon>Metazoa</taxon>
        <taxon>Chordata</taxon>
        <taxon>Craniata</taxon>
        <taxon>Vertebrata</taxon>
        <taxon>Euteleostomi</taxon>
        <taxon>Archelosauria</taxon>
        <taxon>Archosauria</taxon>
        <taxon>Dinosauria</taxon>
        <taxon>Saurischia</taxon>
        <taxon>Theropoda</taxon>
        <taxon>Coelurosauria</taxon>
        <taxon>Aves</taxon>
        <taxon>Neognathae</taxon>
        <taxon>Galloanserae</taxon>
        <taxon>Galliformes</taxon>
        <taxon>Phasianidae</taxon>
        <taxon>Meleagridinae</taxon>
        <taxon>Meleagris</taxon>
    </lineage>
</organism>
<dbReference type="AlphaFoldDB" id="A0A803YCN8"/>
<dbReference type="Proteomes" id="UP000001645">
    <property type="component" value="Unplaced"/>
</dbReference>
<dbReference type="GeneTree" id="ENSGT00980000203220"/>
<proteinExistence type="predicted"/>
<sequence>MSIFLIKKKKKESTSLLQEGHLLKFQPAELEAFENRLKGRRKNKRRRDEVEIEQSSWQKYKNLIMLPVFGVAVVMVAWLMVYND</sequence>
<reference evidence="2" key="1">
    <citation type="journal article" date="2010" name="PLoS Biol.">
        <title>Multi-platform next-generation sequencing of the domestic turkey (Meleagris gallopavo): genome assembly and analysis.</title>
        <authorList>
            <person name="Dalloul R.A."/>
            <person name="Long J.A."/>
            <person name="Zimin A.V."/>
            <person name="Aslam L."/>
            <person name="Beal K."/>
            <person name="Blomberg L.A."/>
            <person name="Bouffard P."/>
            <person name="Burt D.W."/>
            <person name="Crasta O."/>
            <person name="Crooijmans R.P."/>
            <person name="Cooper K."/>
            <person name="Coulombe R.A."/>
            <person name="De S."/>
            <person name="Delany M.E."/>
            <person name="Dodgson J.B."/>
            <person name="Dong J.J."/>
            <person name="Evans C."/>
            <person name="Frederickson K.M."/>
            <person name="Flicek P."/>
            <person name="Florea L."/>
            <person name="Folkerts O."/>
            <person name="Groenen M.A."/>
            <person name="Harkins T.T."/>
            <person name="Herrero J."/>
            <person name="Hoffmann S."/>
            <person name="Megens H.J."/>
            <person name="Jiang A."/>
            <person name="de Jong P."/>
            <person name="Kaiser P."/>
            <person name="Kim H."/>
            <person name="Kim K.W."/>
            <person name="Kim S."/>
            <person name="Langenberger D."/>
            <person name="Lee M.K."/>
            <person name="Lee T."/>
            <person name="Mane S."/>
            <person name="Marcais G."/>
            <person name="Marz M."/>
            <person name="McElroy A.P."/>
            <person name="Modise T."/>
            <person name="Nefedov M."/>
            <person name="Notredame C."/>
            <person name="Paton I.R."/>
            <person name="Payne W.S."/>
            <person name="Pertea G."/>
            <person name="Prickett D."/>
            <person name="Puiu D."/>
            <person name="Qioa D."/>
            <person name="Raineri E."/>
            <person name="Ruffier M."/>
            <person name="Salzberg S.L."/>
            <person name="Schatz M.C."/>
            <person name="Scheuring C."/>
            <person name="Schmidt C.J."/>
            <person name="Schroeder S."/>
            <person name="Searle S.M."/>
            <person name="Smith E.J."/>
            <person name="Smith J."/>
            <person name="Sonstegard T.S."/>
            <person name="Stadler P.F."/>
            <person name="Tafer H."/>
            <person name="Tu Z.J."/>
            <person name="Van Tassell C.P."/>
            <person name="Vilella A.J."/>
            <person name="Williams K.P."/>
            <person name="Yorke J.A."/>
            <person name="Zhang L."/>
            <person name="Zhang H.B."/>
            <person name="Zhang X."/>
            <person name="Zhang Y."/>
            <person name="Reed K.M."/>
        </authorList>
    </citation>
    <scope>NUCLEOTIDE SEQUENCE [LARGE SCALE GENOMIC DNA]</scope>
</reference>
<dbReference type="InParanoid" id="A0A803YCN8"/>
<reference evidence="2" key="3">
    <citation type="submission" date="2025-09" db="UniProtKB">
        <authorList>
            <consortium name="Ensembl"/>
        </authorList>
    </citation>
    <scope>IDENTIFICATION</scope>
</reference>
<evidence type="ECO:0000256" key="1">
    <source>
        <dbReference type="SAM" id="Phobius"/>
    </source>
</evidence>
<evidence type="ECO:0000313" key="3">
    <source>
        <dbReference type="Proteomes" id="UP000001645"/>
    </source>
</evidence>
<name>A0A803YCN8_MELGA</name>
<accession>A0A803YCN8</accession>
<keyword evidence="1" id="KW-0812">Transmembrane</keyword>
<keyword evidence="1" id="KW-0472">Membrane</keyword>